<dbReference type="GO" id="GO:0005886">
    <property type="term" value="C:plasma membrane"/>
    <property type="evidence" value="ECO:0007669"/>
    <property type="project" value="TreeGrafter"/>
</dbReference>
<dbReference type="GO" id="GO:0008449">
    <property type="term" value="F:N-acetylglucosamine-6-sulfatase activity"/>
    <property type="evidence" value="ECO:0007669"/>
    <property type="project" value="TreeGrafter"/>
</dbReference>
<evidence type="ECO:0000256" key="3">
    <source>
        <dbReference type="ARBA" id="ARBA00004348"/>
    </source>
</evidence>
<comment type="caution">
    <text evidence="11">The sequence shown here is derived from an EMBL/GenBank/DDBJ whole genome shotgun (WGS) entry which is preliminary data.</text>
</comment>
<evidence type="ECO:0000256" key="5">
    <source>
        <dbReference type="ARBA" id="ARBA00022723"/>
    </source>
</evidence>
<accession>A0A4Z2GCX4</accession>
<dbReference type="GO" id="GO:0032836">
    <property type="term" value="P:glomerular basement membrane development"/>
    <property type="evidence" value="ECO:0007669"/>
    <property type="project" value="TreeGrafter"/>
</dbReference>
<dbReference type="GO" id="GO:0005539">
    <property type="term" value="F:glycosaminoglycan binding"/>
    <property type="evidence" value="ECO:0007669"/>
    <property type="project" value="TreeGrafter"/>
</dbReference>
<gene>
    <name evidence="11" type="primary">SULF2_1</name>
    <name evidence="11" type="ORF">EYF80_038399</name>
</gene>
<dbReference type="GO" id="GO:0009986">
    <property type="term" value="C:cell surface"/>
    <property type="evidence" value="ECO:0007669"/>
    <property type="project" value="UniProtKB-SubCell"/>
</dbReference>
<dbReference type="Proteomes" id="UP000314294">
    <property type="component" value="Unassembled WGS sequence"/>
</dbReference>
<evidence type="ECO:0000313" key="12">
    <source>
        <dbReference type="Proteomes" id="UP000314294"/>
    </source>
</evidence>
<sequence length="586" mass="66833">MKPVHMQFTNMLQRRRMQTLLSVDDSVEKLYNMLVETGELDNTYIIYTSDHGYHIGQFGLVKGKSMPYEFDIRVPFFVRGPNVEQGVTNPHIVLNVDLAPTLLDMAGLDIPAEMDGKSILKLLDTERPVNRFQLNRKGKTWRDSFLVERGKPPHKRGEEMAAQEENFLPKYQRVKDLCQKAEYQTSCQQPGQKWQCVEDPTGKLRLYKCKGMASLYAPRMQALMAAGASHVQLPPASDSDSCNCDDVGFKTSFLKRKRLLTKKSPSVSSYSEMKSKKTASRKRWARSVSFELDGDLYAVDLEGGYRPRGSGNSSGARDGRRGGEGNEEEEDEEFSGMGVTAAPTAGGGSKPTQPAALKVTYRCSILMNDTVKCDGGLYKSLQAWKDHKLHIEHEIETLQTKIKNLRDVKGHLKKVRPEDCQCNTPRMQSKQKNLWLQKDQKRKKKLRKFLKRLQNNDTCSMPGLTCFTHDNHHWQTAPFWTMGPFCACTSANNNTYWCLRTINDTHNFLFCEFATGFLEYFDLNTDPYQMVNGVSTLDRNALNAMHQQLMELRGCKGHKQCNLEKGGKERNYFSEYRGQIWEGWVG</sequence>
<dbReference type="SUPFAM" id="SSF53649">
    <property type="entry name" value="Alkaline phosphatase-like"/>
    <property type="match status" value="2"/>
</dbReference>
<dbReference type="EMBL" id="SRLO01000583">
    <property type="protein sequence ID" value="TNN51426.1"/>
    <property type="molecule type" value="Genomic_DNA"/>
</dbReference>
<dbReference type="PANTHER" id="PTHR43108">
    <property type="entry name" value="N-ACETYLGLUCOSAMINE-6-SULFATASE FAMILY MEMBER"/>
    <property type="match status" value="1"/>
</dbReference>
<keyword evidence="7" id="KW-0333">Golgi apparatus</keyword>
<dbReference type="GO" id="GO:0040037">
    <property type="term" value="P:negative regulation of fibroblast growth factor receptor signaling pathway"/>
    <property type="evidence" value="ECO:0007669"/>
    <property type="project" value="TreeGrafter"/>
</dbReference>
<dbReference type="InterPro" id="IPR000917">
    <property type="entry name" value="Sulfatase_N"/>
</dbReference>
<feature type="region of interest" description="Disordered" evidence="8">
    <location>
        <begin position="303"/>
        <end position="352"/>
    </location>
</feature>
<comment type="similarity">
    <text evidence="4">Belongs to the sulfatase family.</text>
</comment>
<feature type="domain" description="Extracellular sulfatase C-terminal" evidence="10">
    <location>
        <begin position="276"/>
        <end position="423"/>
    </location>
</feature>
<dbReference type="Pfam" id="PF12548">
    <property type="entry name" value="DUF3740"/>
    <property type="match status" value="1"/>
</dbReference>
<dbReference type="GO" id="GO:0046872">
    <property type="term" value="F:metal ion binding"/>
    <property type="evidence" value="ECO:0007669"/>
    <property type="project" value="UniProtKB-KW"/>
</dbReference>
<dbReference type="InterPro" id="IPR017850">
    <property type="entry name" value="Alkaline_phosphatase_core_sf"/>
</dbReference>
<dbReference type="GO" id="GO:0005783">
    <property type="term" value="C:endoplasmic reticulum"/>
    <property type="evidence" value="ECO:0007669"/>
    <property type="project" value="TreeGrafter"/>
</dbReference>
<dbReference type="OrthoDB" id="96314at2759"/>
<keyword evidence="6" id="KW-0106">Calcium</keyword>
<evidence type="ECO:0000259" key="10">
    <source>
        <dbReference type="Pfam" id="PF12548"/>
    </source>
</evidence>
<dbReference type="GO" id="GO:0005795">
    <property type="term" value="C:Golgi stack"/>
    <property type="evidence" value="ECO:0007669"/>
    <property type="project" value="UniProtKB-SubCell"/>
</dbReference>
<evidence type="ECO:0000256" key="7">
    <source>
        <dbReference type="ARBA" id="ARBA00023034"/>
    </source>
</evidence>
<evidence type="ECO:0000256" key="8">
    <source>
        <dbReference type="SAM" id="MobiDB-lite"/>
    </source>
</evidence>
<proteinExistence type="inferred from homology"/>
<dbReference type="PANTHER" id="PTHR43108:SF4">
    <property type="entry name" value="EXTRACELLULAR SULFATASE SULF-2"/>
    <property type="match status" value="1"/>
</dbReference>
<comment type="cofactor">
    <cofactor evidence="1">
        <name>Ca(2+)</name>
        <dbReference type="ChEBI" id="CHEBI:29108"/>
    </cofactor>
</comment>
<dbReference type="InterPro" id="IPR024609">
    <property type="entry name" value="Extracellular_sulfatase_C"/>
</dbReference>
<dbReference type="GO" id="GO:0030177">
    <property type="term" value="P:positive regulation of Wnt signaling pathway"/>
    <property type="evidence" value="ECO:0007669"/>
    <property type="project" value="TreeGrafter"/>
</dbReference>
<dbReference type="GO" id="GO:0030201">
    <property type="term" value="P:heparan sulfate proteoglycan metabolic process"/>
    <property type="evidence" value="ECO:0007669"/>
    <property type="project" value="TreeGrafter"/>
</dbReference>
<dbReference type="Pfam" id="PF00884">
    <property type="entry name" value="Sulfatase"/>
    <property type="match status" value="1"/>
</dbReference>
<dbReference type="AlphaFoldDB" id="A0A4Z2GCX4"/>
<feature type="compositionally biased region" description="Acidic residues" evidence="8">
    <location>
        <begin position="325"/>
        <end position="334"/>
    </location>
</feature>
<dbReference type="Gene3D" id="3.40.720.10">
    <property type="entry name" value="Alkaline Phosphatase, subunit A"/>
    <property type="match status" value="1"/>
</dbReference>
<evidence type="ECO:0000256" key="4">
    <source>
        <dbReference type="ARBA" id="ARBA00008779"/>
    </source>
</evidence>
<evidence type="ECO:0000256" key="2">
    <source>
        <dbReference type="ARBA" id="ARBA00004241"/>
    </source>
</evidence>
<dbReference type="GO" id="GO:0010575">
    <property type="term" value="P:positive regulation of vascular endothelial growth factor production"/>
    <property type="evidence" value="ECO:0007669"/>
    <property type="project" value="TreeGrafter"/>
</dbReference>
<evidence type="ECO:0000313" key="11">
    <source>
        <dbReference type="EMBL" id="TNN51426.1"/>
    </source>
</evidence>
<keyword evidence="12" id="KW-1185">Reference proteome</keyword>
<feature type="domain" description="Sulfatase N-terminal" evidence="9">
    <location>
        <begin position="15"/>
        <end position="107"/>
    </location>
</feature>
<protein>
    <submittedName>
        <fullName evidence="11">Extracellular sulfatase Sulf-2</fullName>
    </submittedName>
</protein>
<evidence type="ECO:0000259" key="9">
    <source>
        <dbReference type="Pfam" id="PF00884"/>
    </source>
</evidence>
<comment type="subcellular location">
    <subcellularLocation>
        <location evidence="2">Cell surface</location>
    </subcellularLocation>
    <subcellularLocation>
        <location evidence="3">Golgi apparatus</location>
        <location evidence="3">Golgi stack</location>
    </subcellularLocation>
</comment>
<name>A0A4Z2GCX4_9TELE</name>
<reference evidence="11 12" key="1">
    <citation type="submission" date="2019-03" db="EMBL/GenBank/DDBJ databases">
        <title>First draft genome of Liparis tanakae, snailfish: a comprehensive survey of snailfish specific genes.</title>
        <authorList>
            <person name="Kim W."/>
            <person name="Song I."/>
            <person name="Jeong J.-H."/>
            <person name="Kim D."/>
            <person name="Kim S."/>
            <person name="Ryu S."/>
            <person name="Song J.Y."/>
            <person name="Lee S.K."/>
        </authorList>
    </citation>
    <scope>NUCLEOTIDE SEQUENCE [LARGE SCALE GENOMIC DNA]</scope>
    <source>
        <tissue evidence="11">Muscle</tissue>
    </source>
</reference>
<evidence type="ECO:0000256" key="6">
    <source>
        <dbReference type="ARBA" id="ARBA00022837"/>
    </source>
</evidence>
<organism evidence="11 12">
    <name type="scientific">Liparis tanakae</name>
    <name type="common">Tanaka's snailfish</name>
    <dbReference type="NCBI Taxonomy" id="230148"/>
    <lineage>
        <taxon>Eukaryota</taxon>
        <taxon>Metazoa</taxon>
        <taxon>Chordata</taxon>
        <taxon>Craniata</taxon>
        <taxon>Vertebrata</taxon>
        <taxon>Euteleostomi</taxon>
        <taxon>Actinopterygii</taxon>
        <taxon>Neopterygii</taxon>
        <taxon>Teleostei</taxon>
        <taxon>Neoteleostei</taxon>
        <taxon>Acanthomorphata</taxon>
        <taxon>Eupercaria</taxon>
        <taxon>Perciformes</taxon>
        <taxon>Cottioidei</taxon>
        <taxon>Cottales</taxon>
        <taxon>Liparidae</taxon>
        <taxon>Liparis</taxon>
    </lineage>
</organism>
<evidence type="ECO:0000256" key="1">
    <source>
        <dbReference type="ARBA" id="ARBA00001913"/>
    </source>
</evidence>
<keyword evidence="5" id="KW-0479">Metal-binding</keyword>